<comment type="subunit">
    <text evidence="13">Heterodimer of LeuC and LeuD.</text>
</comment>
<dbReference type="GO" id="GO:0009098">
    <property type="term" value="P:L-leucine biosynthetic process"/>
    <property type="evidence" value="ECO:0007669"/>
    <property type="project" value="UniProtKB-UniRule"/>
</dbReference>
<dbReference type="InterPro" id="IPR005829">
    <property type="entry name" value="Sugar_transporter_CS"/>
</dbReference>
<keyword evidence="12 13" id="KW-0100">Branched-chain amino acid biosynthesis</keyword>
<dbReference type="CDD" id="cd17316">
    <property type="entry name" value="MFS_SV2_like"/>
    <property type="match status" value="1"/>
</dbReference>
<dbReference type="PROSITE" id="PS00216">
    <property type="entry name" value="SUGAR_TRANSPORT_1"/>
    <property type="match status" value="1"/>
</dbReference>
<dbReference type="InterPro" id="IPR005828">
    <property type="entry name" value="MFS_sugar_transport-like"/>
</dbReference>
<evidence type="ECO:0000256" key="14">
    <source>
        <dbReference type="SAM" id="Phobius"/>
    </source>
</evidence>
<keyword evidence="9 14" id="KW-1133">Transmembrane helix</keyword>
<dbReference type="NCBIfam" id="NF002458">
    <property type="entry name" value="PRK01641.1"/>
    <property type="match status" value="1"/>
</dbReference>
<feature type="transmembrane region" description="Helical" evidence="14">
    <location>
        <begin position="480"/>
        <end position="500"/>
    </location>
</feature>
<keyword evidence="10 14" id="KW-0472">Membrane</keyword>
<feature type="transmembrane region" description="Helical" evidence="14">
    <location>
        <begin position="439"/>
        <end position="460"/>
    </location>
</feature>
<evidence type="ECO:0000256" key="4">
    <source>
        <dbReference type="ARBA" id="ARBA00004729"/>
    </source>
</evidence>
<feature type="transmembrane region" description="Helical" evidence="14">
    <location>
        <begin position="507"/>
        <end position="524"/>
    </location>
</feature>
<feature type="transmembrane region" description="Helical" evidence="14">
    <location>
        <begin position="259"/>
        <end position="279"/>
    </location>
</feature>
<evidence type="ECO:0000256" key="5">
    <source>
        <dbReference type="ARBA" id="ARBA00022430"/>
    </source>
</evidence>
<sequence>MEAFVRETGRAVVIPNDNINTDIILPKQFLKNILNTGFGKDLFFDWRYNADGSLNEAFELNKPAHQGASILITGNDFGSGSSREHAVWALTDYGFRAVIGGEFSDIFYMNSTKNGLLPIVLPEENRKILRGVQADENIQIDLPEQTVTYKNYTFHFDINSQWKEKFINGEDDIDNTMKYEKLIAAFEKQRPNFGRRQYMEQAMNLQQRMDTTKETATFYRVFAMIAAGMILDGADVYLASAVNSAIVSTHFATLAQGSVFLSSGFLGLFFGSIFAGFIGDFLGRRKAYSTNLLIFGVLTLGAAFATNIWMLVGLRFFAAIGLGAEIVTGYALINEFAPIKNRGRWSGVTSVIANLAAPLTVLLAASVIPRYTWRAMFVIVGVLALILWVVRRHFPESPRWLIARGEYDKAEKIIEKLEVNGSYSTNDSSVKRQPVKTRIGIGLLVATVAVSAVNLTQYTFTSWMPTLLIKQGIEVVHSLTFSAVMMAGAPIGALIGALLVDVIGRKKVIVSAFVMTAVFGMIYSQQHTTVGILTVGFLVVTMMYILMASVVGVYMSELFPTYFRFRGTGYANGVAKILTVLTPYFAAWAITQFSANLIFYFIAAVALIAAIVVVVYGPETKQKAIH</sequence>
<protein>
    <recommendedName>
        <fullName evidence="13">3-isopropylmalate dehydratase small subunit</fullName>
        <ecNumber evidence="13">4.2.1.33</ecNumber>
    </recommendedName>
    <alternativeName>
        <fullName evidence="13">Alpha-IPM isomerase</fullName>
        <shortName evidence="13">IPMI</shortName>
    </alternativeName>
    <alternativeName>
        <fullName evidence="13">Isopropylmalate isomerase</fullName>
    </alternativeName>
</protein>
<feature type="transmembrane region" description="Helical" evidence="14">
    <location>
        <begin position="530"/>
        <end position="554"/>
    </location>
</feature>
<comment type="pathway">
    <text evidence="4 13">Amino-acid biosynthesis; L-leucine biosynthesis; L-leucine from 3-methyl-2-oxobutanoate: step 2/4.</text>
</comment>
<evidence type="ECO:0000256" key="1">
    <source>
        <dbReference type="ARBA" id="ARBA00000491"/>
    </source>
</evidence>
<dbReference type="GO" id="GO:0046943">
    <property type="term" value="F:carboxylic acid transmembrane transporter activity"/>
    <property type="evidence" value="ECO:0007669"/>
    <property type="project" value="TreeGrafter"/>
</dbReference>
<comment type="similarity">
    <text evidence="13">Belongs to the LeuD family. LeuD type 1 subfamily.</text>
</comment>
<evidence type="ECO:0000256" key="6">
    <source>
        <dbReference type="ARBA" id="ARBA00022448"/>
    </source>
</evidence>
<dbReference type="Pfam" id="PF00083">
    <property type="entry name" value="Sugar_tr"/>
    <property type="match status" value="1"/>
</dbReference>
<gene>
    <name evidence="13 16" type="primary">leuD</name>
    <name evidence="16" type="ORF">HMPREF0555_1727</name>
</gene>
<keyword evidence="11 13" id="KW-0456">Lyase</keyword>
<dbReference type="EMBL" id="ACKV01000103">
    <property type="protein sequence ID" value="EEJ41686.1"/>
    <property type="molecule type" value="Genomic_DNA"/>
</dbReference>
<evidence type="ECO:0000256" key="12">
    <source>
        <dbReference type="ARBA" id="ARBA00023304"/>
    </source>
</evidence>
<organism evidence="16 17">
    <name type="scientific">Leuconostoc mesenteroides subsp. cremoris ATCC 19254</name>
    <dbReference type="NCBI Taxonomy" id="586220"/>
    <lineage>
        <taxon>Bacteria</taxon>
        <taxon>Bacillati</taxon>
        <taxon>Bacillota</taxon>
        <taxon>Bacilli</taxon>
        <taxon>Lactobacillales</taxon>
        <taxon>Lactobacillaceae</taxon>
        <taxon>Leuconostoc</taxon>
    </lineage>
</organism>
<comment type="subcellular location">
    <subcellularLocation>
        <location evidence="3">Cell membrane</location>
        <topology evidence="3">Multi-pass membrane protein</topology>
    </subcellularLocation>
</comment>
<dbReference type="PANTHER" id="PTHR23508:SF10">
    <property type="entry name" value="CARBOXYLIC ACID TRANSPORTER PROTEIN HOMOLOG"/>
    <property type="match status" value="1"/>
</dbReference>
<dbReference type="EC" id="4.2.1.33" evidence="13"/>
<dbReference type="GO" id="GO:0003861">
    <property type="term" value="F:3-isopropylmalate dehydratase activity"/>
    <property type="evidence" value="ECO:0007669"/>
    <property type="project" value="UniProtKB-UniRule"/>
</dbReference>
<dbReference type="NCBIfam" id="TIGR00171">
    <property type="entry name" value="leuD"/>
    <property type="match status" value="1"/>
</dbReference>
<evidence type="ECO:0000256" key="11">
    <source>
        <dbReference type="ARBA" id="ARBA00023239"/>
    </source>
</evidence>
<keyword evidence="6" id="KW-0813">Transport</keyword>
<dbReference type="GO" id="GO:0009316">
    <property type="term" value="C:3-isopropylmalate dehydratase complex"/>
    <property type="evidence" value="ECO:0007669"/>
    <property type="project" value="InterPro"/>
</dbReference>
<dbReference type="InterPro" id="IPR033940">
    <property type="entry name" value="IPMI_Swivel"/>
</dbReference>
<name>C2KM56_LEUMC</name>
<keyword evidence="8 14" id="KW-0812">Transmembrane</keyword>
<comment type="catalytic activity">
    <reaction evidence="1 13">
        <text>(2R,3S)-3-isopropylmalate = (2S)-2-isopropylmalate</text>
        <dbReference type="Rhea" id="RHEA:32287"/>
        <dbReference type="ChEBI" id="CHEBI:1178"/>
        <dbReference type="ChEBI" id="CHEBI:35121"/>
        <dbReference type="EC" id="4.2.1.33"/>
    </reaction>
</comment>
<proteinExistence type="inferred from homology"/>
<dbReference type="HOGENOM" id="CLU_001265_46_6_9"/>
<keyword evidence="5 13" id="KW-0432">Leucine biosynthesis</keyword>
<feature type="transmembrane region" description="Helical" evidence="14">
    <location>
        <begin position="218"/>
        <end position="239"/>
    </location>
</feature>
<reference evidence="16 17" key="1">
    <citation type="submission" date="2009-04" db="EMBL/GenBank/DDBJ databases">
        <authorList>
            <person name="Qin X."/>
            <person name="Bachman B."/>
            <person name="Battles P."/>
            <person name="Bell A."/>
            <person name="Bess C."/>
            <person name="Bickham C."/>
            <person name="Chaboub L."/>
            <person name="Chen D."/>
            <person name="Coyle M."/>
            <person name="Deiros D.R."/>
            <person name="Dinh H."/>
            <person name="Forbes L."/>
            <person name="Fowler G."/>
            <person name="Francisco L."/>
            <person name="Fu Q."/>
            <person name="Gubbala S."/>
            <person name="Hale W."/>
            <person name="Han Y."/>
            <person name="Hemphill L."/>
            <person name="Highlander S.K."/>
            <person name="Hirani K."/>
            <person name="Hogues M."/>
            <person name="Jackson L."/>
            <person name="Jakkamsetti A."/>
            <person name="Javaid M."/>
            <person name="Jiang H."/>
            <person name="Korchina V."/>
            <person name="Kovar C."/>
            <person name="Lara F."/>
            <person name="Lee S."/>
            <person name="Mata R."/>
            <person name="Mathew T."/>
            <person name="Moen C."/>
            <person name="Morales K."/>
            <person name="Munidasa M."/>
            <person name="Nazareth L."/>
            <person name="Ngo R."/>
            <person name="Nguyen L."/>
            <person name="Okwuonu G."/>
            <person name="Ongeri F."/>
            <person name="Patil S."/>
            <person name="Petrosino J."/>
            <person name="Pham C."/>
            <person name="Pham P."/>
            <person name="Pu L.-L."/>
            <person name="Puazo M."/>
            <person name="Raj R."/>
            <person name="Reid J."/>
            <person name="Rouhana J."/>
            <person name="Saada N."/>
            <person name="Shang Y."/>
            <person name="Simmons D."/>
            <person name="Thornton R."/>
            <person name="Warren J."/>
            <person name="Weissenberger G."/>
            <person name="Zhang J."/>
            <person name="Zhang L."/>
            <person name="Zhou C."/>
            <person name="Zhu D."/>
            <person name="Muzny D."/>
            <person name="Worley K."/>
            <person name="Gibbs R."/>
        </authorList>
    </citation>
    <scope>NUCLEOTIDE SEQUENCE [LARGE SCALE GENOMIC DNA]</scope>
    <source>
        <strain evidence="16 17">ATCC 19254</strain>
    </source>
</reference>
<dbReference type="InterPro" id="IPR000573">
    <property type="entry name" value="AconitaseA/IPMdHydase_ssu_swvl"/>
</dbReference>
<evidence type="ECO:0000256" key="10">
    <source>
        <dbReference type="ARBA" id="ARBA00023136"/>
    </source>
</evidence>
<dbReference type="InterPro" id="IPR036259">
    <property type="entry name" value="MFS_trans_sf"/>
</dbReference>
<feature type="transmembrane region" description="Helical" evidence="14">
    <location>
        <begin position="345"/>
        <end position="365"/>
    </location>
</feature>
<dbReference type="Gene3D" id="1.20.1250.20">
    <property type="entry name" value="MFS general substrate transporter like domains"/>
    <property type="match status" value="1"/>
</dbReference>
<feature type="transmembrane region" description="Helical" evidence="14">
    <location>
        <begin position="597"/>
        <end position="617"/>
    </location>
</feature>
<dbReference type="Pfam" id="PF00694">
    <property type="entry name" value="Aconitase_C"/>
    <property type="match status" value="1"/>
</dbReference>
<dbReference type="AlphaFoldDB" id="C2KM56"/>
<evidence type="ECO:0000256" key="9">
    <source>
        <dbReference type="ARBA" id="ARBA00022989"/>
    </source>
</evidence>
<feature type="transmembrane region" description="Helical" evidence="14">
    <location>
        <begin position="316"/>
        <end position="333"/>
    </location>
</feature>
<dbReference type="PANTHER" id="PTHR23508">
    <property type="entry name" value="CARBOXYLIC ACID TRANSPORTER PROTEIN HOMOLOG"/>
    <property type="match status" value="1"/>
</dbReference>
<dbReference type="Proteomes" id="UP000004283">
    <property type="component" value="Unassembled WGS sequence"/>
</dbReference>
<dbReference type="InterPro" id="IPR015928">
    <property type="entry name" value="Aconitase/3IPM_dehydase_swvl"/>
</dbReference>
<evidence type="ECO:0000256" key="13">
    <source>
        <dbReference type="HAMAP-Rule" id="MF_01031"/>
    </source>
</evidence>
<evidence type="ECO:0000256" key="8">
    <source>
        <dbReference type="ARBA" id="ARBA00022692"/>
    </source>
</evidence>
<evidence type="ECO:0000313" key="16">
    <source>
        <dbReference type="EMBL" id="EEJ41686.1"/>
    </source>
</evidence>
<evidence type="ECO:0000256" key="3">
    <source>
        <dbReference type="ARBA" id="ARBA00004651"/>
    </source>
</evidence>
<feature type="domain" description="Major facilitator superfamily (MFS) profile" evidence="15">
    <location>
        <begin position="221"/>
        <end position="621"/>
    </location>
</feature>
<feature type="transmembrane region" description="Helical" evidence="14">
    <location>
        <begin position="574"/>
        <end position="591"/>
    </location>
</feature>
<evidence type="ECO:0000256" key="7">
    <source>
        <dbReference type="ARBA" id="ARBA00022605"/>
    </source>
</evidence>
<dbReference type="SUPFAM" id="SSF52016">
    <property type="entry name" value="LeuD/IlvD-like"/>
    <property type="match status" value="1"/>
</dbReference>
<evidence type="ECO:0000313" key="17">
    <source>
        <dbReference type="Proteomes" id="UP000004283"/>
    </source>
</evidence>
<feature type="transmembrane region" description="Helical" evidence="14">
    <location>
        <begin position="371"/>
        <end position="390"/>
    </location>
</feature>
<dbReference type="InterPro" id="IPR004431">
    <property type="entry name" value="3-IsopropMal_deHydase_ssu"/>
</dbReference>
<dbReference type="HAMAP" id="MF_01031">
    <property type="entry name" value="LeuD_type1"/>
    <property type="match status" value="1"/>
</dbReference>
<accession>C2KM56</accession>
<dbReference type="InterPro" id="IPR020846">
    <property type="entry name" value="MFS_dom"/>
</dbReference>
<dbReference type="SUPFAM" id="SSF103473">
    <property type="entry name" value="MFS general substrate transporter"/>
    <property type="match status" value="1"/>
</dbReference>
<dbReference type="CDD" id="cd01577">
    <property type="entry name" value="IPMI_Swivel"/>
    <property type="match status" value="1"/>
</dbReference>
<evidence type="ECO:0000256" key="2">
    <source>
        <dbReference type="ARBA" id="ARBA00002695"/>
    </source>
</evidence>
<evidence type="ECO:0000259" key="15">
    <source>
        <dbReference type="PROSITE" id="PS50850"/>
    </source>
</evidence>
<dbReference type="UniPathway" id="UPA00048">
    <property type="reaction ID" value="UER00071"/>
</dbReference>
<feature type="transmembrane region" description="Helical" evidence="14">
    <location>
        <begin position="291"/>
        <end position="310"/>
    </location>
</feature>
<dbReference type="GO" id="GO:0005886">
    <property type="term" value="C:plasma membrane"/>
    <property type="evidence" value="ECO:0007669"/>
    <property type="project" value="UniProtKB-SubCell"/>
</dbReference>
<keyword evidence="7 13" id="KW-0028">Amino-acid biosynthesis</keyword>
<dbReference type="Gene3D" id="3.20.19.10">
    <property type="entry name" value="Aconitase, domain 4"/>
    <property type="match status" value="1"/>
</dbReference>
<comment type="function">
    <text evidence="2 13">Catalyzes the isomerization between 2-isopropylmalate and 3-isopropylmalate, via the formation of 2-isopropylmaleate.</text>
</comment>
<dbReference type="PROSITE" id="PS50850">
    <property type="entry name" value="MFS"/>
    <property type="match status" value="1"/>
</dbReference>
<comment type="caution">
    <text evidence="16">The sequence shown here is derived from an EMBL/GenBank/DDBJ whole genome shotgun (WGS) entry which is preliminary data.</text>
</comment>